<dbReference type="Pfam" id="PF22028">
    <property type="entry name" value="DUF6934"/>
    <property type="match status" value="1"/>
</dbReference>
<protein>
    <recommendedName>
        <fullName evidence="3">GDSL-like Lipase/Acylhydrolase family protein</fullName>
    </recommendedName>
</protein>
<dbReference type="InterPro" id="IPR053865">
    <property type="entry name" value="DUF6934"/>
</dbReference>
<name>A0ABX7IDE9_9BACT</name>
<sequence>MANLTQAYELQELDIRTGYRFLFVSVGSKTILKAVRYTYARTFEDKKVYNLGFGDYDIKTGTIVDQAKSNNGDAYKVLQTVLSTIPYFFEKNPDAMVLVQGSDSDPAFAERCRKTCNKHCFTTCKRFRQRIKVYRSYVEKNFGDLSISFWFLGGFLSINRDVEIQRYVPGREYDAILFFRK</sequence>
<accession>A0ABX7IDE9</accession>
<organism evidence="1 2">
    <name type="scientific">Dyadobacter sandarakinus</name>
    <dbReference type="NCBI Taxonomy" id="2747268"/>
    <lineage>
        <taxon>Bacteria</taxon>
        <taxon>Pseudomonadati</taxon>
        <taxon>Bacteroidota</taxon>
        <taxon>Cytophagia</taxon>
        <taxon>Cytophagales</taxon>
        <taxon>Spirosomataceae</taxon>
        <taxon>Dyadobacter</taxon>
    </lineage>
</organism>
<keyword evidence="2" id="KW-1185">Reference proteome</keyword>
<evidence type="ECO:0008006" key="3">
    <source>
        <dbReference type="Google" id="ProtNLM"/>
    </source>
</evidence>
<dbReference type="RefSeq" id="WP_204659628.1">
    <property type="nucleotide sequence ID" value="NZ_CP056775.1"/>
</dbReference>
<proteinExistence type="predicted"/>
<gene>
    <name evidence="1" type="ORF">HWI92_22845</name>
</gene>
<evidence type="ECO:0000313" key="2">
    <source>
        <dbReference type="Proteomes" id="UP000612680"/>
    </source>
</evidence>
<dbReference type="Proteomes" id="UP000612680">
    <property type="component" value="Chromosome"/>
</dbReference>
<dbReference type="EMBL" id="CP056775">
    <property type="protein sequence ID" value="QRR03547.1"/>
    <property type="molecule type" value="Genomic_DNA"/>
</dbReference>
<evidence type="ECO:0000313" key="1">
    <source>
        <dbReference type="EMBL" id="QRR03547.1"/>
    </source>
</evidence>
<reference evidence="1 2" key="1">
    <citation type="submission" date="2020-06" db="EMBL/GenBank/DDBJ databases">
        <title>Dyadobacter sandarakinus sp. nov., isolated from the soil of the Arctic Yellow River Station.</title>
        <authorList>
            <person name="Zhang Y."/>
            <person name="Peng F."/>
        </authorList>
    </citation>
    <scope>NUCLEOTIDE SEQUENCE [LARGE SCALE GENOMIC DNA]</scope>
    <source>
        <strain evidence="1 2">Q3-56</strain>
    </source>
</reference>